<proteinExistence type="predicted"/>
<dbReference type="Proteomes" id="UP000199650">
    <property type="component" value="Unassembled WGS sequence"/>
</dbReference>
<reference evidence="2 3" key="1">
    <citation type="submission" date="2016-10" db="EMBL/GenBank/DDBJ databases">
        <authorList>
            <person name="de Groot N.N."/>
        </authorList>
    </citation>
    <scope>NUCLEOTIDE SEQUENCE [LARGE SCALE GENOMIC DNA]</scope>
    <source>
        <strain evidence="2 3">DSM 29439</strain>
    </source>
</reference>
<dbReference type="PROSITE" id="PS51257">
    <property type="entry name" value="PROKAR_LIPOPROTEIN"/>
    <property type="match status" value="1"/>
</dbReference>
<keyword evidence="3" id="KW-1185">Reference proteome</keyword>
<keyword evidence="1" id="KW-0732">Signal</keyword>
<dbReference type="OrthoDB" id="7853767at2"/>
<dbReference type="RefSeq" id="WP_143064342.1">
    <property type="nucleotide sequence ID" value="NZ_FOJB01000001.1"/>
</dbReference>
<evidence type="ECO:0000313" key="3">
    <source>
        <dbReference type="Proteomes" id="UP000199650"/>
    </source>
</evidence>
<protein>
    <submittedName>
        <fullName evidence="2">Uncharacterized protein</fullName>
    </submittedName>
</protein>
<dbReference type="STRING" id="1173584.SAMN05444851_2689"/>
<name>A0A1I0QMJ3_9RHOB</name>
<sequence>MRRIFLTAVILTSITLAGCQTTKTQSPSGNVTFCDRVIGWEPIAGENGAERAVTRAEVCSKPADAGVWMEVGQVHSKLSGRSFWLWMPKEDRHLTVSSTDGTPMLSGWSLQARPFGWAHEVVAVPDPGKINAGALPAGACPRKAVGKKPEKRYCIASN</sequence>
<organism evidence="2 3">
    <name type="scientific">Aliiroseovarius sediminilitoris</name>
    <dbReference type="NCBI Taxonomy" id="1173584"/>
    <lineage>
        <taxon>Bacteria</taxon>
        <taxon>Pseudomonadati</taxon>
        <taxon>Pseudomonadota</taxon>
        <taxon>Alphaproteobacteria</taxon>
        <taxon>Rhodobacterales</taxon>
        <taxon>Paracoccaceae</taxon>
        <taxon>Aliiroseovarius</taxon>
    </lineage>
</organism>
<gene>
    <name evidence="2" type="ORF">SAMN05444851_2689</name>
</gene>
<dbReference type="AlphaFoldDB" id="A0A1I0QMJ3"/>
<accession>A0A1I0QMJ3</accession>
<dbReference type="EMBL" id="FOJB01000001">
    <property type="protein sequence ID" value="SEW28328.1"/>
    <property type="molecule type" value="Genomic_DNA"/>
</dbReference>
<evidence type="ECO:0000256" key="1">
    <source>
        <dbReference type="SAM" id="SignalP"/>
    </source>
</evidence>
<feature type="signal peptide" evidence="1">
    <location>
        <begin position="1"/>
        <end position="17"/>
    </location>
</feature>
<feature type="chain" id="PRO_5011600262" evidence="1">
    <location>
        <begin position="18"/>
        <end position="158"/>
    </location>
</feature>
<evidence type="ECO:0000313" key="2">
    <source>
        <dbReference type="EMBL" id="SEW28328.1"/>
    </source>
</evidence>